<sequence length="775" mass="83893">MPAADRRAAAGVGAARFDRRRPGLDPDRPRLQHGDRGLSARACGCLPGAVADRWRRQRSGPLPRHAGGAGIRSGSTGGGLMNASGFDPNDHYLVLSLVWLRLLLRRVVQRHTPVTVAAPREVIAPVARSRGWWHGRTEPAPVVPAAPGVPAMPVVPASSLDAEIAQAAEQLAAAAQQSEPELESLRRAFGLSEFERNVLLLCAAPELDTGIGALLEAAYGSARPSFAMAMDLFDDAAWDVRSPQRPLRYWQLVGAVAEPMSTGAPLRVDERILHAIKGLHHLDARLAMSMEPVAARAALPASQQQVADSAVHLIGRAAQTGELPVVQVVGTHAPDRTGVAAAIAAALRLELYRVRISALAAVPVAEIDTLARLWHRETLLAPRALLFEDDGADEHAALRQSRAMFVRRSGGLVLSSAPDLSPDMPAPTVSLEVARPTGTEQYELWTWALGSEQRAQVGVLAEQFRLDGPEIARIVGYTELPADPDAATRALQNAARQSLRPRLEKLATRVRPVATWDTLVLPETELDQLHQIAEQVAHRSTVYAQWGFGARMNRGLGINALFAGESGTGKTMAAEVLANALGLDLYRIDLSGVVDKYVGETPKHVRTIFDWGEAGEAILFFDECDAIFGKRSEVKDAHDRYANIEIDYLLQRMETYRGLAILATNMRDAVDRAFLRRLRFVVNFPFPAVADRERMWRIAFPADTPVGALDYPRLARISLTGAAITDAALGAAFRAASHGGVVGMADVLAAARDQLRKQSRPVNEADFRIEQGVPA</sequence>
<organism evidence="6 7">
    <name type="scientific">Nocardia colli</name>
    <dbReference type="NCBI Taxonomy" id="2545717"/>
    <lineage>
        <taxon>Bacteria</taxon>
        <taxon>Bacillati</taxon>
        <taxon>Actinomycetota</taxon>
        <taxon>Actinomycetes</taxon>
        <taxon>Mycobacteriales</taxon>
        <taxon>Nocardiaceae</taxon>
        <taxon>Nocardia</taxon>
    </lineage>
</organism>
<comment type="similarity">
    <text evidence="1">Belongs to the AAA ATPase family.</text>
</comment>
<comment type="caution">
    <text evidence="6">The sequence shown here is derived from an EMBL/GenBank/DDBJ whole genome shotgun (WGS) entry which is preliminary data.</text>
</comment>
<proteinExistence type="inferred from homology"/>
<gene>
    <name evidence="6" type="ORF">F3087_35165</name>
</gene>
<protein>
    <submittedName>
        <fullName evidence="6">ATP-binding protein</fullName>
    </submittedName>
</protein>
<dbReference type="SMART" id="SM00382">
    <property type="entry name" value="AAA"/>
    <property type="match status" value="1"/>
</dbReference>
<keyword evidence="2" id="KW-0547">Nucleotide-binding</keyword>
<dbReference type="InterPro" id="IPR003593">
    <property type="entry name" value="AAA+_ATPase"/>
</dbReference>
<keyword evidence="3 6" id="KW-0067">ATP-binding</keyword>
<evidence type="ECO:0000256" key="1">
    <source>
        <dbReference type="ARBA" id="ARBA00006914"/>
    </source>
</evidence>
<dbReference type="GO" id="GO:0005524">
    <property type="term" value="F:ATP binding"/>
    <property type="evidence" value="ECO:0007669"/>
    <property type="project" value="UniProtKB-KW"/>
</dbReference>
<keyword evidence="7" id="KW-1185">Reference proteome</keyword>
<feature type="region of interest" description="Disordered" evidence="4">
    <location>
        <begin position="1"/>
        <end position="36"/>
    </location>
</feature>
<dbReference type="SUPFAM" id="SSF52540">
    <property type="entry name" value="P-loop containing nucleoside triphosphate hydrolases"/>
    <property type="match status" value="1"/>
</dbReference>
<dbReference type="OrthoDB" id="9802352at2"/>
<accession>A0A5N0E7Q4</accession>
<dbReference type="CDD" id="cd19481">
    <property type="entry name" value="RecA-like_protease"/>
    <property type="match status" value="1"/>
</dbReference>
<dbReference type="Pfam" id="PF22977">
    <property type="entry name" value="WHD"/>
    <property type="match status" value="1"/>
</dbReference>
<evidence type="ECO:0000256" key="2">
    <source>
        <dbReference type="ARBA" id="ARBA00022741"/>
    </source>
</evidence>
<name>A0A5N0E7Q4_9NOCA</name>
<dbReference type="InterPro" id="IPR050221">
    <property type="entry name" value="26S_Proteasome_ATPase"/>
</dbReference>
<evidence type="ECO:0000256" key="4">
    <source>
        <dbReference type="SAM" id="MobiDB-lite"/>
    </source>
</evidence>
<dbReference type="Proteomes" id="UP000323876">
    <property type="component" value="Unassembled WGS sequence"/>
</dbReference>
<evidence type="ECO:0000313" key="6">
    <source>
        <dbReference type="EMBL" id="KAA8884194.1"/>
    </source>
</evidence>
<dbReference type="PANTHER" id="PTHR23073">
    <property type="entry name" value="26S PROTEASOME REGULATORY SUBUNIT"/>
    <property type="match status" value="1"/>
</dbReference>
<dbReference type="AlphaFoldDB" id="A0A5N0E7Q4"/>
<dbReference type="Gene3D" id="3.40.50.300">
    <property type="entry name" value="P-loop containing nucleotide triphosphate hydrolases"/>
    <property type="match status" value="1"/>
</dbReference>
<dbReference type="InterPro" id="IPR003959">
    <property type="entry name" value="ATPase_AAA_core"/>
</dbReference>
<feature type="domain" description="AAA+ ATPase" evidence="5">
    <location>
        <begin position="556"/>
        <end position="688"/>
    </location>
</feature>
<dbReference type="EMBL" id="VXLC01000022">
    <property type="protein sequence ID" value="KAA8884194.1"/>
    <property type="molecule type" value="Genomic_DNA"/>
</dbReference>
<reference evidence="6 7" key="1">
    <citation type="submission" date="2019-09" db="EMBL/GenBank/DDBJ databases">
        <authorList>
            <person name="Wang X."/>
        </authorList>
    </citation>
    <scope>NUCLEOTIDE SEQUENCE [LARGE SCALE GENOMIC DNA]</scope>
    <source>
        <strain evidence="6 7">CICC 11023</strain>
    </source>
</reference>
<evidence type="ECO:0000259" key="5">
    <source>
        <dbReference type="SMART" id="SM00382"/>
    </source>
</evidence>
<dbReference type="GO" id="GO:0016887">
    <property type="term" value="F:ATP hydrolysis activity"/>
    <property type="evidence" value="ECO:0007669"/>
    <property type="project" value="InterPro"/>
</dbReference>
<dbReference type="Pfam" id="PF00004">
    <property type="entry name" value="AAA"/>
    <property type="match status" value="1"/>
</dbReference>
<dbReference type="InterPro" id="IPR027417">
    <property type="entry name" value="P-loop_NTPase"/>
</dbReference>
<feature type="compositionally biased region" description="Basic and acidic residues" evidence="4">
    <location>
        <begin position="16"/>
        <end position="36"/>
    </location>
</feature>
<dbReference type="InterPro" id="IPR054472">
    <property type="entry name" value="WHD"/>
</dbReference>
<evidence type="ECO:0000313" key="7">
    <source>
        <dbReference type="Proteomes" id="UP000323876"/>
    </source>
</evidence>
<evidence type="ECO:0000256" key="3">
    <source>
        <dbReference type="ARBA" id="ARBA00022840"/>
    </source>
</evidence>